<accession>A0ABP4VGF3</accession>
<feature type="compositionally biased region" description="Polar residues" evidence="1">
    <location>
        <begin position="20"/>
        <end position="42"/>
    </location>
</feature>
<reference evidence="3" key="1">
    <citation type="journal article" date="2019" name="Int. J. Syst. Evol. Microbiol.">
        <title>The Global Catalogue of Microorganisms (GCM) 10K type strain sequencing project: providing services to taxonomists for standard genome sequencing and annotation.</title>
        <authorList>
            <consortium name="The Broad Institute Genomics Platform"/>
            <consortium name="The Broad Institute Genome Sequencing Center for Infectious Disease"/>
            <person name="Wu L."/>
            <person name="Ma J."/>
        </authorList>
    </citation>
    <scope>NUCLEOTIDE SEQUENCE [LARGE SCALE GENOMIC DNA]</scope>
    <source>
        <strain evidence="3">JCM 14718</strain>
    </source>
</reference>
<evidence type="ECO:0000313" key="2">
    <source>
        <dbReference type="EMBL" id="GAA1722908.1"/>
    </source>
</evidence>
<feature type="region of interest" description="Disordered" evidence="1">
    <location>
        <begin position="1"/>
        <end position="42"/>
    </location>
</feature>
<dbReference type="NCBIfam" id="TIGR01643">
    <property type="entry name" value="YD_repeat_2x"/>
    <property type="match status" value="1"/>
</dbReference>
<dbReference type="InterPro" id="IPR031325">
    <property type="entry name" value="RHS_repeat"/>
</dbReference>
<dbReference type="InterPro" id="IPR006530">
    <property type="entry name" value="YD"/>
</dbReference>
<organism evidence="2 3">
    <name type="scientific">Fodinicola feengrottensis</name>
    <dbReference type="NCBI Taxonomy" id="435914"/>
    <lineage>
        <taxon>Bacteria</taxon>
        <taxon>Bacillati</taxon>
        <taxon>Actinomycetota</taxon>
        <taxon>Actinomycetes</taxon>
        <taxon>Mycobacteriales</taxon>
        <taxon>Fodinicola</taxon>
    </lineage>
</organism>
<dbReference type="Pfam" id="PF05593">
    <property type="entry name" value="RHS_repeat"/>
    <property type="match status" value="1"/>
</dbReference>
<keyword evidence="3" id="KW-1185">Reference proteome</keyword>
<dbReference type="RefSeq" id="WP_344315511.1">
    <property type="nucleotide sequence ID" value="NZ_BAAANY010000055.1"/>
</dbReference>
<comment type="caution">
    <text evidence="2">The sequence shown here is derived from an EMBL/GenBank/DDBJ whole genome shotgun (WGS) entry which is preliminary data.</text>
</comment>
<dbReference type="Gene3D" id="2.180.10.10">
    <property type="entry name" value="RHS repeat-associated core"/>
    <property type="match status" value="1"/>
</dbReference>
<protein>
    <recommendedName>
        <fullName evidence="4">RHS repeat protein</fullName>
    </recommendedName>
</protein>
<dbReference type="Proteomes" id="UP001500618">
    <property type="component" value="Unassembled WGS sequence"/>
</dbReference>
<feature type="compositionally biased region" description="Low complexity" evidence="1">
    <location>
        <begin position="1"/>
        <end position="16"/>
    </location>
</feature>
<proteinExistence type="predicted"/>
<dbReference type="EMBL" id="BAAANY010000055">
    <property type="protein sequence ID" value="GAA1722908.1"/>
    <property type="molecule type" value="Genomic_DNA"/>
</dbReference>
<sequence length="142" mass="14778">MSTVDTADRTTSTTVDPSGVNRTTTTTFSPDDQPLTTVASDGTGATNITALMYDPLGRVTSRSFSDAAGHQSKVSWTLDKRGLPTSMTDADNNATAYSYDEAGQLAVTTAPAVNVETGGGSLVLAHPVMMTGYDALARRDPV</sequence>
<evidence type="ECO:0000313" key="3">
    <source>
        <dbReference type="Proteomes" id="UP001500618"/>
    </source>
</evidence>
<name>A0ABP4VGF3_9ACTN</name>
<evidence type="ECO:0008006" key="4">
    <source>
        <dbReference type="Google" id="ProtNLM"/>
    </source>
</evidence>
<gene>
    <name evidence="2" type="ORF">GCM10009765_83610</name>
</gene>
<evidence type="ECO:0000256" key="1">
    <source>
        <dbReference type="SAM" id="MobiDB-lite"/>
    </source>
</evidence>